<reference evidence="2 3" key="1">
    <citation type="submission" date="2013-08" db="EMBL/GenBank/DDBJ databases">
        <authorList>
            <person name="Stouthamer R."/>
            <person name="Nunney L."/>
        </authorList>
    </citation>
    <scope>NUCLEOTIDE SEQUENCE [LARGE SCALE GENOMIC DNA]</scope>
    <source>
        <strain evidence="3">ann-1</strain>
    </source>
</reference>
<dbReference type="EMBL" id="CP006696">
    <property type="protein sequence ID" value="AIC11359.1"/>
    <property type="molecule type" value="Genomic_DNA"/>
</dbReference>
<feature type="transmembrane region" description="Helical" evidence="1">
    <location>
        <begin position="12"/>
        <end position="36"/>
    </location>
</feature>
<name>A0A060H3K2_XYLFS</name>
<keyword evidence="1" id="KW-1133">Transmembrane helix</keyword>
<dbReference type="Proteomes" id="UP000027215">
    <property type="component" value="Chromosome"/>
</dbReference>
<evidence type="ECO:0000256" key="1">
    <source>
        <dbReference type="SAM" id="Phobius"/>
    </source>
</evidence>
<dbReference type="PATRIC" id="fig|155920.8.peg.1929"/>
<accession>A0A060H3K2</accession>
<dbReference type="HOGENOM" id="CLU_3350553_0_0_6"/>
<proteinExistence type="predicted"/>
<keyword evidence="1" id="KW-0472">Membrane</keyword>
<organism evidence="2 3">
    <name type="scientific">Xylella fastidiosa subsp. sandyi Ann-1</name>
    <dbReference type="NCBI Taxonomy" id="155920"/>
    <lineage>
        <taxon>Bacteria</taxon>
        <taxon>Pseudomonadati</taxon>
        <taxon>Pseudomonadota</taxon>
        <taxon>Gammaproteobacteria</taxon>
        <taxon>Lysobacterales</taxon>
        <taxon>Lysobacteraceae</taxon>
        <taxon>Xylella</taxon>
    </lineage>
</organism>
<dbReference type="AlphaFoldDB" id="A0A060H3K2"/>
<sequence length="37" mass="4067">MLRSTFLVIQMVFGVIYLLLGVIDSEAVWLIGVAIVS</sequence>
<evidence type="ECO:0000313" key="3">
    <source>
        <dbReference type="Proteomes" id="UP000027215"/>
    </source>
</evidence>
<protein>
    <submittedName>
        <fullName evidence="2">Uncharacterized protein</fullName>
    </submittedName>
</protein>
<keyword evidence="1" id="KW-0812">Transmembrane</keyword>
<evidence type="ECO:0000313" key="2">
    <source>
        <dbReference type="EMBL" id="AIC11359.1"/>
    </source>
</evidence>
<dbReference type="KEGG" id="xfs:D934_08300"/>
<gene>
    <name evidence="2" type="ORF">D934_08300</name>
</gene>